<keyword evidence="1" id="KW-1133">Transmembrane helix</keyword>
<dbReference type="SUPFAM" id="SSF52317">
    <property type="entry name" value="Class I glutamine amidotransferase-like"/>
    <property type="match status" value="1"/>
</dbReference>
<dbReference type="EMBL" id="JPIT01000007">
    <property type="protein sequence ID" value="KIO47354.1"/>
    <property type="molecule type" value="Genomic_DNA"/>
</dbReference>
<evidence type="ECO:0000313" key="4">
    <source>
        <dbReference type="Proteomes" id="UP000031937"/>
    </source>
</evidence>
<dbReference type="Proteomes" id="UP000031937">
    <property type="component" value="Unassembled WGS sequence"/>
</dbReference>
<feature type="transmembrane region" description="Helical" evidence="1">
    <location>
        <begin position="739"/>
        <end position="763"/>
    </location>
</feature>
<sequence length="767" mass="85617">MRKVLKIAGNELGALFYSPVAWFILVIFTIQTGLTYMDLFKSCVTSQFLNDAPGEGSLTGVILVSLSGLFIVVQQYLYLYIPLLTMSLMSREYSSGSIKLLYSSPVTATQIITGKFLSMMFYGLLLVGILFVYILFSCLTIPHFDLSMAFSGLLGLYLLICAYAAIGLYMSSLTSYQIVAAMGTLAVLIVLNFIGSVGQDIGFVREITYWLSIKGRAMVFVNGLICSEDLFYFLLVILFFLALSIMKVESHRAKRSLVVSVGRYVAVVAVVVGLGYLTSRPTLQLYKDMTACQTETVTESTQKILEQIDGEIKITTYVNLLGTNYIYGLPRAEKGDMDRFKPYVRFKPDIEMSYVRYYLQTAPLHGKRFAGLDERGVAEEYAKMAKVSLKGFISSEEINKQIDLRPEGYRFVRLLEAANGRKTFLRMYNDQLQFPTETEVAAALKRLAVDAPKVACLTGHGERSTSGFGDPDYYSFASNLTFRYALVNQGFDVYVYQMKEGEDIPIEYDILVIADMKSPFTPDELSKVSRYIERGGNLLIAVEPDRVDLARPLLSLFGVSSVPGVLVQPTSDFSADLLQCQVTEEAAHISREYARMLKKGERVTMPGAVGLEYDNTAGYAFFPILRTIEKGSWNELETSDLINEQVVLNPAAGEFEGSHVTALGLSRKTKGKEQRVIILGDADCASNAELMMMRKGINASNYSLITESFRWLTNGEFPVEIVRADPKDTTVVFPITDIFWVKFFLLGVFPLLLIACGIFINYLRKRG</sequence>
<feature type="transmembrane region" description="Helical" evidence="1">
    <location>
        <begin position="257"/>
        <end position="277"/>
    </location>
</feature>
<dbReference type="GO" id="GO:0005886">
    <property type="term" value="C:plasma membrane"/>
    <property type="evidence" value="ECO:0007669"/>
    <property type="project" value="UniProtKB-SubCell"/>
</dbReference>
<feature type="transmembrane region" description="Helical" evidence="1">
    <location>
        <begin position="178"/>
        <end position="197"/>
    </location>
</feature>
<feature type="transmembrane region" description="Helical" evidence="1">
    <location>
        <begin position="148"/>
        <end position="166"/>
    </location>
</feature>
<reference evidence="3 4" key="1">
    <citation type="submission" date="2014-07" db="EMBL/GenBank/DDBJ databases">
        <title>Porphyromonadaceae bacterium OUH 334697 = ATCC BAA-2682 = DSM 28341 draft genome.</title>
        <authorList>
            <person name="Sydenham T.V."/>
            <person name="Hasman H."/>
            <person name="Justesen U.S."/>
        </authorList>
    </citation>
    <scope>NUCLEOTIDE SEQUENCE [LARGE SCALE GENOMIC DNA]</scope>
    <source>
        <strain evidence="3 4">OUH 334697</strain>
    </source>
</reference>
<dbReference type="AlphaFoldDB" id="A0AB34R5X5"/>
<feature type="transmembrane region" description="Helical" evidence="1">
    <location>
        <begin position="12"/>
        <end position="37"/>
    </location>
</feature>
<comment type="caution">
    <text evidence="3">The sequence shown here is derived from an EMBL/GenBank/DDBJ whole genome shotgun (WGS) entry which is preliminary data.</text>
</comment>
<evidence type="ECO:0000313" key="3">
    <source>
        <dbReference type="EMBL" id="KIO47354.1"/>
    </source>
</evidence>
<dbReference type="GO" id="GO:0140359">
    <property type="term" value="F:ABC-type transporter activity"/>
    <property type="evidence" value="ECO:0007669"/>
    <property type="project" value="InterPro"/>
</dbReference>
<accession>A0AB34R5X5</accession>
<evidence type="ECO:0000256" key="1">
    <source>
        <dbReference type="SAM" id="Phobius"/>
    </source>
</evidence>
<dbReference type="Pfam" id="PF09822">
    <property type="entry name" value="ABC_transp_aux"/>
    <property type="match status" value="1"/>
</dbReference>
<proteinExistence type="predicted"/>
<keyword evidence="1" id="KW-0472">Membrane</keyword>
<organism evidence="3 4">
    <name type="scientific">Sanguibacteroides justesenii</name>
    <dbReference type="NCBI Taxonomy" id="1547597"/>
    <lineage>
        <taxon>Bacteria</taxon>
        <taxon>Pseudomonadati</taxon>
        <taxon>Bacteroidota</taxon>
        <taxon>Bacteroidia</taxon>
        <taxon>Bacteroidales</taxon>
        <taxon>Porphyromonadaceae</taxon>
        <taxon>Sanguibacteroides</taxon>
    </lineage>
</organism>
<gene>
    <name evidence="3" type="ORF">IE90_01880</name>
</gene>
<evidence type="ECO:0000259" key="2">
    <source>
        <dbReference type="Pfam" id="PF09822"/>
    </source>
</evidence>
<dbReference type="InterPro" id="IPR019196">
    <property type="entry name" value="ABC_transp_unknown"/>
</dbReference>
<protein>
    <recommendedName>
        <fullName evidence="2">ABC-type uncharacterized transport system domain-containing protein</fullName>
    </recommendedName>
</protein>
<feature type="transmembrane region" description="Helical" evidence="1">
    <location>
        <begin position="121"/>
        <end position="142"/>
    </location>
</feature>
<keyword evidence="1" id="KW-0812">Transmembrane</keyword>
<dbReference type="InterPro" id="IPR029062">
    <property type="entry name" value="Class_I_gatase-like"/>
</dbReference>
<dbReference type="RefSeq" id="WP_041502171.1">
    <property type="nucleotide sequence ID" value="NZ_JPIT01000007.1"/>
</dbReference>
<feature type="domain" description="ABC-type uncharacterised transport system" evidence="2">
    <location>
        <begin position="452"/>
        <end position="549"/>
    </location>
</feature>
<name>A0AB34R5X5_9PORP</name>
<feature type="transmembrane region" description="Helical" evidence="1">
    <location>
        <begin position="57"/>
        <end position="81"/>
    </location>
</feature>
<feature type="transmembrane region" description="Helical" evidence="1">
    <location>
        <begin position="217"/>
        <end position="245"/>
    </location>
</feature>
<dbReference type="Pfam" id="PF12679">
    <property type="entry name" value="ABC2_membrane_2"/>
    <property type="match status" value="1"/>
</dbReference>